<evidence type="ECO:0000256" key="3">
    <source>
        <dbReference type="ARBA" id="ARBA00012485"/>
    </source>
</evidence>
<keyword evidence="4" id="KW-0808">Transferase</keyword>
<dbReference type="GO" id="GO:0005737">
    <property type="term" value="C:cytoplasm"/>
    <property type="evidence" value="ECO:0007669"/>
    <property type="project" value="TreeGrafter"/>
</dbReference>
<dbReference type="Pfam" id="PF00632">
    <property type="entry name" value="HECT"/>
    <property type="match status" value="1"/>
</dbReference>
<keyword evidence="5 6" id="KW-0833">Ubl conjugation pathway</keyword>
<sequence length="610" mass="69368">MGSVPSSSINDSKSPLRDQVKPSRKSQLRCKSPLQRPSSSLSISSKSSLSPFSVLPPVTSRNEINGGRPTSGSKKSKTSRHKHNDEERVVYLPDERKPLPAIGNTNLSNEDEGTRDIVKTTTHKSSFEDRCSDGYNLANSGYDEEEPKIAIKASFSAASIENPSNDDSPDQNQSDTEIETIDSSKSPTKLYWDKEGQKESDEEEENYDPDIGLDSERSIEDILSEMRDTFNDSGYITLCINRSFVWRSALEQFHQENFSPADGFEVIFVDDDGKEEGATDAGGPKREYFQLLMDHLANCSLFEGPPGRKLLSYDVQANRRNEYFYAGMVIGQSLLNDGPVPHFLSPLLLDCLILEPENVTGSREDIYDSDWLQLLDEVQKTDSIRDFVMTHNKTLHLAGCLRNEKMENKDQLIQDLINYYLVERTRPAFEKFKQGLDSVEVYHYILSYPDQFRELFSRQEPLTAEKMSAMFTICYSYIYSQGGDDEDEEEEEENVEEEGDKEQEIDVNMVIEAETKTVEFWENYIHIVEAQGSQVTLADIMMFTTGMKEQPYGQCPKIYFCHSHDGEPASRYPRSSTCSCVLYLPLYETFEEFKEAMDFGILNGIQFGHV</sequence>
<organism evidence="9 10">
    <name type="scientific">Potamilus streckersoni</name>
    <dbReference type="NCBI Taxonomy" id="2493646"/>
    <lineage>
        <taxon>Eukaryota</taxon>
        <taxon>Metazoa</taxon>
        <taxon>Spiralia</taxon>
        <taxon>Lophotrochozoa</taxon>
        <taxon>Mollusca</taxon>
        <taxon>Bivalvia</taxon>
        <taxon>Autobranchia</taxon>
        <taxon>Heteroconchia</taxon>
        <taxon>Palaeoheterodonta</taxon>
        <taxon>Unionida</taxon>
        <taxon>Unionoidea</taxon>
        <taxon>Unionidae</taxon>
        <taxon>Ambleminae</taxon>
        <taxon>Lampsilini</taxon>
        <taxon>Potamilus</taxon>
    </lineage>
</organism>
<proteinExistence type="predicted"/>
<dbReference type="EC" id="2.3.2.26" evidence="3"/>
<dbReference type="PANTHER" id="PTHR11254:SF440">
    <property type="entry name" value="E3 UBIQUITIN-PROTEIN LIGASE NEDD-4"/>
    <property type="match status" value="1"/>
</dbReference>
<protein>
    <recommendedName>
        <fullName evidence="3">HECT-type E3 ubiquitin transferase</fullName>
        <ecNumber evidence="3">2.3.2.26</ecNumber>
    </recommendedName>
</protein>
<keyword evidence="10" id="KW-1185">Reference proteome</keyword>
<feature type="compositionally biased region" description="Polar residues" evidence="7">
    <location>
        <begin position="59"/>
        <end position="73"/>
    </location>
</feature>
<comment type="pathway">
    <text evidence="2">Protein modification; protein ubiquitination.</text>
</comment>
<dbReference type="EMBL" id="JAEAOA010000745">
    <property type="protein sequence ID" value="KAK3588098.1"/>
    <property type="molecule type" value="Genomic_DNA"/>
</dbReference>
<evidence type="ECO:0000256" key="1">
    <source>
        <dbReference type="ARBA" id="ARBA00000885"/>
    </source>
</evidence>
<evidence type="ECO:0000256" key="7">
    <source>
        <dbReference type="SAM" id="MobiDB-lite"/>
    </source>
</evidence>
<evidence type="ECO:0000259" key="8">
    <source>
        <dbReference type="PROSITE" id="PS50237"/>
    </source>
</evidence>
<evidence type="ECO:0000256" key="5">
    <source>
        <dbReference type="ARBA" id="ARBA00022786"/>
    </source>
</evidence>
<dbReference type="Gene3D" id="3.90.1750.10">
    <property type="entry name" value="Hect, E3 ligase catalytic domains"/>
    <property type="match status" value="1"/>
</dbReference>
<feature type="compositionally biased region" description="Low complexity" evidence="7">
    <location>
        <begin position="32"/>
        <end position="57"/>
    </location>
</feature>
<dbReference type="GO" id="GO:0061630">
    <property type="term" value="F:ubiquitin protein ligase activity"/>
    <property type="evidence" value="ECO:0007669"/>
    <property type="project" value="UniProtKB-EC"/>
</dbReference>
<feature type="region of interest" description="Disordered" evidence="7">
    <location>
        <begin position="1"/>
        <end position="132"/>
    </location>
</feature>
<dbReference type="Proteomes" id="UP001195483">
    <property type="component" value="Unassembled WGS sequence"/>
</dbReference>
<evidence type="ECO:0000256" key="4">
    <source>
        <dbReference type="ARBA" id="ARBA00022679"/>
    </source>
</evidence>
<gene>
    <name evidence="9" type="ORF">CHS0354_012154</name>
</gene>
<feature type="compositionally biased region" description="Polar residues" evidence="7">
    <location>
        <begin position="1"/>
        <end position="13"/>
    </location>
</feature>
<dbReference type="InterPro" id="IPR050409">
    <property type="entry name" value="E3_ubiq-protein_ligase"/>
</dbReference>
<feature type="region of interest" description="Disordered" evidence="7">
    <location>
        <begin position="159"/>
        <end position="212"/>
    </location>
</feature>
<accession>A0AAE0SAM8</accession>
<feature type="domain" description="HECT" evidence="8">
    <location>
        <begin position="254"/>
        <end position="610"/>
    </location>
</feature>
<dbReference type="SUPFAM" id="SSF56204">
    <property type="entry name" value="Hect, E3 ligase catalytic domain"/>
    <property type="match status" value="1"/>
</dbReference>
<reference evidence="9" key="3">
    <citation type="submission" date="2023-05" db="EMBL/GenBank/DDBJ databases">
        <authorList>
            <person name="Smith C.H."/>
        </authorList>
    </citation>
    <scope>NUCLEOTIDE SEQUENCE</scope>
    <source>
        <strain evidence="9">CHS0354</strain>
        <tissue evidence="9">Mantle</tissue>
    </source>
</reference>
<dbReference type="PANTHER" id="PTHR11254">
    <property type="entry name" value="HECT DOMAIN UBIQUITIN-PROTEIN LIGASE"/>
    <property type="match status" value="1"/>
</dbReference>
<reference evidence="9" key="1">
    <citation type="journal article" date="2021" name="Genome Biol. Evol.">
        <title>A High-Quality Reference Genome for a Parasitic Bivalve with Doubly Uniparental Inheritance (Bivalvia: Unionida).</title>
        <authorList>
            <person name="Smith C.H."/>
        </authorList>
    </citation>
    <scope>NUCLEOTIDE SEQUENCE</scope>
    <source>
        <strain evidence="9">CHS0354</strain>
    </source>
</reference>
<dbReference type="PROSITE" id="PS50237">
    <property type="entry name" value="HECT"/>
    <property type="match status" value="1"/>
</dbReference>
<dbReference type="InterPro" id="IPR000569">
    <property type="entry name" value="HECT_dom"/>
</dbReference>
<evidence type="ECO:0000313" key="10">
    <source>
        <dbReference type="Proteomes" id="UP001195483"/>
    </source>
</evidence>
<feature type="compositionally biased region" description="Basic and acidic residues" evidence="7">
    <location>
        <begin position="83"/>
        <end position="98"/>
    </location>
</feature>
<dbReference type="Gene3D" id="3.30.2410.10">
    <property type="entry name" value="Hect, E3 ligase catalytic domain"/>
    <property type="match status" value="1"/>
</dbReference>
<dbReference type="GO" id="GO:0006511">
    <property type="term" value="P:ubiquitin-dependent protein catabolic process"/>
    <property type="evidence" value="ECO:0007669"/>
    <property type="project" value="TreeGrafter"/>
</dbReference>
<evidence type="ECO:0000256" key="2">
    <source>
        <dbReference type="ARBA" id="ARBA00004906"/>
    </source>
</evidence>
<dbReference type="InterPro" id="IPR035983">
    <property type="entry name" value="Hect_E3_ubiquitin_ligase"/>
</dbReference>
<feature type="compositionally biased region" description="Low complexity" evidence="7">
    <location>
        <begin position="159"/>
        <end position="175"/>
    </location>
</feature>
<feature type="active site" description="Glycyl thioester intermediate" evidence="6">
    <location>
        <position position="578"/>
    </location>
</feature>
<feature type="compositionally biased region" description="Acidic residues" evidence="7">
    <location>
        <begin position="483"/>
        <end position="502"/>
    </location>
</feature>
<evidence type="ECO:0000256" key="6">
    <source>
        <dbReference type="PROSITE-ProRule" id="PRU00104"/>
    </source>
</evidence>
<feature type="compositionally biased region" description="Acidic residues" evidence="7">
    <location>
        <begin position="200"/>
        <end position="212"/>
    </location>
</feature>
<comment type="catalytic activity">
    <reaction evidence="1">
        <text>S-ubiquitinyl-[E2 ubiquitin-conjugating enzyme]-L-cysteine + [acceptor protein]-L-lysine = [E2 ubiquitin-conjugating enzyme]-L-cysteine + N(6)-ubiquitinyl-[acceptor protein]-L-lysine.</text>
        <dbReference type="EC" id="2.3.2.26"/>
    </reaction>
</comment>
<evidence type="ECO:0000313" key="9">
    <source>
        <dbReference type="EMBL" id="KAK3588098.1"/>
    </source>
</evidence>
<dbReference type="SMART" id="SM00119">
    <property type="entry name" value="HECTc"/>
    <property type="match status" value="1"/>
</dbReference>
<dbReference type="AlphaFoldDB" id="A0AAE0SAM8"/>
<reference evidence="9" key="2">
    <citation type="journal article" date="2021" name="Genome Biol. Evol.">
        <title>Developing a high-quality reference genome for a parasitic bivalve with doubly uniparental inheritance (Bivalvia: Unionida).</title>
        <authorList>
            <person name="Smith C.H."/>
        </authorList>
    </citation>
    <scope>NUCLEOTIDE SEQUENCE</scope>
    <source>
        <strain evidence="9">CHS0354</strain>
        <tissue evidence="9">Mantle</tissue>
    </source>
</reference>
<name>A0AAE0SAM8_9BIVA</name>
<comment type="caution">
    <text evidence="9">The sequence shown here is derived from an EMBL/GenBank/DDBJ whole genome shotgun (WGS) entry which is preliminary data.</text>
</comment>
<feature type="region of interest" description="Disordered" evidence="7">
    <location>
        <begin position="482"/>
        <end position="502"/>
    </location>
</feature>
<dbReference type="GO" id="GO:0016567">
    <property type="term" value="P:protein ubiquitination"/>
    <property type="evidence" value="ECO:0007669"/>
    <property type="project" value="TreeGrafter"/>
</dbReference>